<dbReference type="RefSeq" id="WP_212533926.1">
    <property type="nucleotide sequence ID" value="NZ_JAGSOG010000464.1"/>
</dbReference>
<proteinExistence type="predicted"/>
<dbReference type="InterPro" id="IPR011990">
    <property type="entry name" value="TPR-like_helical_dom_sf"/>
</dbReference>
<protein>
    <recommendedName>
        <fullName evidence="3">Tetratricopeptide repeat protein</fullName>
    </recommendedName>
</protein>
<organism evidence="1 2">
    <name type="scientific">Actinospica durhamensis</name>
    <dbReference type="NCBI Taxonomy" id="1508375"/>
    <lineage>
        <taxon>Bacteria</taxon>
        <taxon>Bacillati</taxon>
        <taxon>Actinomycetota</taxon>
        <taxon>Actinomycetes</taxon>
        <taxon>Catenulisporales</taxon>
        <taxon>Actinospicaceae</taxon>
        <taxon>Actinospica</taxon>
    </lineage>
</organism>
<evidence type="ECO:0008006" key="3">
    <source>
        <dbReference type="Google" id="ProtNLM"/>
    </source>
</evidence>
<dbReference type="SUPFAM" id="SSF81901">
    <property type="entry name" value="HCP-like"/>
    <property type="match status" value="1"/>
</dbReference>
<dbReference type="Proteomes" id="UP000675781">
    <property type="component" value="Unassembled WGS sequence"/>
</dbReference>
<reference evidence="1" key="1">
    <citation type="submission" date="2021-04" db="EMBL/GenBank/DDBJ databases">
        <title>Genome based classification of Actinospica acidithermotolerans sp. nov., an actinobacterium isolated from an Indonesian hot spring.</title>
        <authorList>
            <person name="Kusuma A.B."/>
            <person name="Putra K.E."/>
            <person name="Nafisah S."/>
            <person name="Loh J."/>
            <person name="Nouioui I."/>
            <person name="Goodfellow M."/>
        </authorList>
    </citation>
    <scope>NUCLEOTIDE SEQUENCE</scope>
    <source>
        <strain evidence="1">CSCA 57</strain>
    </source>
</reference>
<sequence>MAGETNRAEVIWQRSAALGDVDAMVGLVRLALERRDHAAASEWISPVLEAEGPFAMTAVALAFQDFGDESTAVRLLTVAVKLNYPPAFDHAAAIFDRRGRHSEATALRGRAQEIREATG</sequence>
<evidence type="ECO:0000313" key="2">
    <source>
        <dbReference type="Proteomes" id="UP000675781"/>
    </source>
</evidence>
<dbReference type="Gene3D" id="1.25.40.10">
    <property type="entry name" value="Tetratricopeptide repeat domain"/>
    <property type="match status" value="1"/>
</dbReference>
<accession>A0A941EWE3</accession>
<name>A0A941EWE3_9ACTN</name>
<dbReference type="AlphaFoldDB" id="A0A941EWE3"/>
<comment type="caution">
    <text evidence="1">The sequence shown here is derived from an EMBL/GenBank/DDBJ whole genome shotgun (WGS) entry which is preliminary data.</text>
</comment>
<keyword evidence="2" id="KW-1185">Reference proteome</keyword>
<dbReference type="EMBL" id="JAGSOG010000464">
    <property type="protein sequence ID" value="MBR7839495.1"/>
    <property type="molecule type" value="Genomic_DNA"/>
</dbReference>
<gene>
    <name evidence="1" type="ORF">KDL01_39935</name>
</gene>
<evidence type="ECO:0000313" key="1">
    <source>
        <dbReference type="EMBL" id="MBR7839495.1"/>
    </source>
</evidence>